<reference evidence="8 9" key="1">
    <citation type="submission" date="2014-03" db="EMBL/GenBank/DDBJ databases">
        <title>The draft genome sequence of Thioclava dalianensis DLFJ1-1.</title>
        <authorList>
            <person name="Lai Q."/>
            <person name="Shao Z."/>
        </authorList>
    </citation>
    <scope>NUCLEOTIDE SEQUENCE [LARGE SCALE GENOMIC DNA]</scope>
    <source>
        <strain evidence="8 9">DLFJ1-1</strain>
    </source>
</reference>
<keyword evidence="2" id="KW-0805">Transcription regulation</keyword>
<dbReference type="PANTHER" id="PTHR43133">
    <property type="entry name" value="RNA POLYMERASE ECF-TYPE SIGMA FACTO"/>
    <property type="match status" value="1"/>
</dbReference>
<dbReference type="Gene3D" id="1.10.10.10">
    <property type="entry name" value="Winged helix-like DNA-binding domain superfamily/Winged helix DNA-binding domain"/>
    <property type="match status" value="1"/>
</dbReference>
<dbReference type="RefSeq" id="WP_038065600.1">
    <property type="nucleotide sequence ID" value="NZ_FOVB01000001.1"/>
</dbReference>
<evidence type="ECO:0000259" key="7">
    <source>
        <dbReference type="Pfam" id="PF08281"/>
    </source>
</evidence>
<accession>A0A074TLE8</accession>
<organism evidence="8 9">
    <name type="scientific">Thioclava dalianensis</name>
    <dbReference type="NCBI Taxonomy" id="1185766"/>
    <lineage>
        <taxon>Bacteria</taxon>
        <taxon>Pseudomonadati</taxon>
        <taxon>Pseudomonadota</taxon>
        <taxon>Alphaproteobacteria</taxon>
        <taxon>Rhodobacterales</taxon>
        <taxon>Paracoccaceae</taxon>
        <taxon>Thioclava</taxon>
    </lineage>
</organism>
<dbReference type="InterPro" id="IPR036388">
    <property type="entry name" value="WH-like_DNA-bd_sf"/>
</dbReference>
<dbReference type="NCBIfam" id="TIGR02937">
    <property type="entry name" value="sigma70-ECF"/>
    <property type="match status" value="1"/>
</dbReference>
<evidence type="ECO:0000256" key="3">
    <source>
        <dbReference type="ARBA" id="ARBA00023082"/>
    </source>
</evidence>
<evidence type="ECO:0000256" key="1">
    <source>
        <dbReference type="ARBA" id="ARBA00010641"/>
    </source>
</evidence>
<comment type="similarity">
    <text evidence="1">Belongs to the sigma-70 factor family. ECF subfamily.</text>
</comment>
<proteinExistence type="inferred from homology"/>
<dbReference type="AlphaFoldDB" id="A0A074TLE8"/>
<dbReference type="Gene3D" id="1.10.1740.10">
    <property type="match status" value="1"/>
</dbReference>
<evidence type="ECO:0000256" key="4">
    <source>
        <dbReference type="ARBA" id="ARBA00023125"/>
    </source>
</evidence>
<dbReference type="InterPro" id="IPR013324">
    <property type="entry name" value="RNA_pol_sigma_r3/r4-like"/>
</dbReference>
<dbReference type="PANTHER" id="PTHR43133:SF8">
    <property type="entry name" value="RNA POLYMERASE SIGMA FACTOR HI_1459-RELATED"/>
    <property type="match status" value="1"/>
</dbReference>
<evidence type="ECO:0000313" key="8">
    <source>
        <dbReference type="EMBL" id="KEP69803.1"/>
    </source>
</evidence>
<protein>
    <submittedName>
        <fullName evidence="8">RNA polymerase sigma factor</fullName>
    </submittedName>
</protein>
<dbReference type="InterPro" id="IPR007627">
    <property type="entry name" value="RNA_pol_sigma70_r2"/>
</dbReference>
<dbReference type="SUPFAM" id="SSF88946">
    <property type="entry name" value="Sigma2 domain of RNA polymerase sigma factors"/>
    <property type="match status" value="1"/>
</dbReference>
<feature type="domain" description="RNA polymerase sigma-70 region 2" evidence="6">
    <location>
        <begin position="34"/>
        <end position="98"/>
    </location>
</feature>
<dbReference type="Pfam" id="PF08281">
    <property type="entry name" value="Sigma70_r4_2"/>
    <property type="match status" value="1"/>
</dbReference>
<keyword evidence="9" id="KW-1185">Reference proteome</keyword>
<gene>
    <name evidence="8" type="ORF">DL1_01890</name>
</gene>
<dbReference type="GO" id="GO:0006352">
    <property type="term" value="P:DNA-templated transcription initiation"/>
    <property type="evidence" value="ECO:0007669"/>
    <property type="project" value="InterPro"/>
</dbReference>
<keyword evidence="4" id="KW-0238">DNA-binding</keyword>
<dbReference type="EMBL" id="JHEH01000010">
    <property type="protein sequence ID" value="KEP69803.1"/>
    <property type="molecule type" value="Genomic_DNA"/>
</dbReference>
<dbReference type="NCBIfam" id="NF009176">
    <property type="entry name" value="PRK12524.1"/>
    <property type="match status" value="1"/>
</dbReference>
<evidence type="ECO:0000256" key="5">
    <source>
        <dbReference type="ARBA" id="ARBA00023163"/>
    </source>
</evidence>
<name>A0A074TLE8_9RHOB</name>
<keyword evidence="3" id="KW-0731">Sigma factor</keyword>
<comment type="caution">
    <text evidence="8">The sequence shown here is derived from an EMBL/GenBank/DDBJ whole genome shotgun (WGS) entry which is preliminary data.</text>
</comment>
<feature type="domain" description="RNA polymerase sigma factor 70 region 4 type 2" evidence="7">
    <location>
        <begin position="127"/>
        <end position="178"/>
    </location>
</feature>
<dbReference type="SUPFAM" id="SSF88659">
    <property type="entry name" value="Sigma3 and sigma4 domains of RNA polymerase sigma factors"/>
    <property type="match status" value="1"/>
</dbReference>
<evidence type="ECO:0000256" key="2">
    <source>
        <dbReference type="ARBA" id="ARBA00023015"/>
    </source>
</evidence>
<dbReference type="CDD" id="cd06171">
    <property type="entry name" value="Sigma70_r4"/>
    <property type="match status" value="1"/>
</dbReference>
<dbReference type="InterPro" id="IPR013325">
    <property type="entry name" value="RNA_pol_sigma_r2"/>
</dbReference>
<evidence type="ECO:0000313" key="9">
    <source>
        <dbReference type="Proteomes" id="UP000027725"/>
    </source>
</evidence>
<dbReference type="InterPro" id="IPR014284">
    <property type="entry name" value="RNA_pol_sigma-70_dom"/>
</dbReference>
<dbReference type="eggNOG" id="COG1595">
    <property type="taxonomic scope" value="Bacteria"/>
</dbReference>
<dbReference type="OrthoDB" id="9780326at2"/>
<dbReference type="Pfam" id="PF04542">
    <property type="entry name" value="Sigma70_r2"/>
    <property type="match status" value="1"/>
</dbReference>
<dbReference type="InterPro" id="IPR013249">
    <property type="entry name" value="RNA_pol_sigma70_r4_t2"/>
</dbReference>
<evidence type="ECO:0000259" key="6">
    <source>
        <dbReference type="Pfam" id="PF04542"/>
    </source>
</evidence>
<dbReference type="Proteomes" id="UP000027725">
    <property type="component" value="Unassembled WGS sequence"/>
</dbReference>
<dbReference type="STRING" id="1185766.SAMN05216224_101656"/>
<sequence length="194" mass="21484">MDMALDAMNDSTDEALLELYAQGDPAAARALTLRLGPLAYRLALRKLRDAAEAEDVAQEALLRLWKIAPDWRAGEAKVSTWLYRVVSNLATDRLRKRRNVGLDEAPEIADDRASALEDLIVRDRMAALDEALEQLPERQRLAVTLRHIEGLSNPEIAEALETGVEAVESLTARAKRALTALLSGRREELGFGDE</sequence>
<dbReference type="GO" id="GO:0016987">
    <property type="term" value="F:sigma factor activity"/>
    <property type="evidence" value="ECO:0007669"/>
    <property type="project" value="UniProtKB-KW"/>
</dbReference>
<dbReference type="InterPro" id="IPR039425">
    <property type="entry name" value="RNA_pol_sigma-70-like"/>
</dbReference>
<dbReference type="GO" id="GO:0003677">
    <property type="term" value="F:DNA binding"/>
    <property type="evidence" value="ECO:0007669"/>
    <property type="project" value="UniProtKB-KW"/>
</dbReference>
<keyword evidence="5" id="KW-0804">Transcription</keyword>